<dbReference type="EMBL" id="AM920689">
    <property type="protein sequence ID" value="CAP50248.1"/>
    <property type="molecule type" value="Genomic_DNA"/>
</dbReference>
<name>B0RP63_XANCB</name>
<evidence type="ECO:0000313" key="2">
    <source>
        <dbReference type="Proteomes" id="UP000001188"/>
    </source>
</evidence>
<dbReference type="HOGENOM" id="CLU_2372009_0_0_6"/>
<proteinExistence type="predicted"/>
<protein>
    <submittedName>
        <fullName evidence="1">Uncharacterized protein</fullName>
    </submittedName>
</protein>
<sequence>MTALTALTAATARSAPSWPAPRRPAWGTGSRFYRGARELSRCEPSAAAEAVPVDCTASYVQSVMHLFWRLMSKPMRRNDWPLPLRSVCGDQLWLQ</sequence>
<evidence type="ECO:0000313" key="1">
    <source>
        <dbReference type="EMBL" id="CAP50248.1"/>
    </source>
</evidence>
<gene>
    <name evidence="1" type="ORF">XCCB100_0903</name>
</gene>
<accession>B0RP63</accession>
<dbReference type="KEGG" id="xca:xcc-b100_0903"/>
<dbReference type="Proteomes" id="UP000001188">
    <property type="component" value="Chromosome"/>
</dbReference>
<reference evidence="1 2" key="1">
    <citation type="journal article" date="2008" name="J. Biotechnol.">
        <title>The genome of Xanthomonas campestris pv. campestris B100 and its use for the reconstruction of metabolic pathways involved in xanthan biosynthesis.</title>
        <authorList>
            <person name="Vorholter F.J."/>
            <person name="Schneiker S."/>
            <person name="Goesmann A."/>
            <person name="Krause L."/>
            <person name="Bekel T."/>
            <person name="Kaiser O."/>
            <person name="Linke B."/>
            <person name="Patschkowski T."/>
            <person name="Ruckert C."/>
            <person name="Schmid J."/>
            <person name="Sidhu V.K."/>
            <person name="Sieber V."/>
            <person name="Tauch A."/>
            <person name="Watt S.A."/>
            <person name="Weisshaar B."/>
            <person name="Becker A."/>
            <person name="Niehaus K."/>
            <person name="Puhler A."/>
        </authorList>
    </citation>
    <scope>NUCLEOTIDE SEQUENCE [LARGE SCALE GENOMIC DNA]</scope>
    <source>
        <strain evidence="1 2">B100</strain>
    </source>
</reference>
<dbReference type="AlphaFoldDB" id="B0RP63"/>
<organism evidence="1 2">
    <name type="scientific">Xanthomonas campestris pv. campestris (strain B100)</name>
    <dbReference type="NCBI Taxonomy" id="509169"/>
    <lineage>
        <taxon>Bacteria</taxon>
        <taxon>Pseudomonadati</taxon>
        <taxon>Pseudomonadota</taxon>
        <taxon>Gammaproteobacteria</taxon>
        <taxon>Lysobacterales</taxon>
        <taxon>Lysobacteraceae</taxon>
        <taxon>Xanthomonas</taxon>
    </lineage>
</organism>